<evidence type="ECO:0000313" key="3">
    <source>
        <dbReference type="Proteomes" id="UP001256712"/>
    </source>
</evidence>
<dbReference type="Proteomes" id="UP001256712">
    <property type="component" value="Segment"/>
</dbReference>
<keyword evidence="1" id="KW-1133">Transmembrane helix</keyword>
<keyword evidence="3" id="KW-1185">Reference proteome</keyword>
<protein>
    <submittedName>
        <fullName evidence="2">Uncharacterized protein</fullName>
    </submittedName>
</protein>
<evidence type="ECO:0000313" key="2">
    <source>
        <dbReference type="EMBL" id="USC25984.1"/>
    </source>
</evidence>
<sequence length="65" mass="7750">MNFFVMQKSCFCFDPLYTVLTLRIVDYFIYIVYSVLYALNILLQYQPFCNAKKFIFNNIVIVTSV</sequence>
<reference evidence="2" key="1">
    <citation type="journal article" date="2022" name="J. Invertebr. Pathol.">
        <title>Identification of a new nucleopolyhedrovirus isolated from the olive leaf moth, Palpita vitrealis, from two locations in Egypt.</title>
        <authorList>
            <person name="El-Salamouny S."/>
            <person name="Wennmann J.T."/>
            <person name="Kleespies R.G."/>
            <person name="Richert-Poggeler K.R."/>
            <person name="Mansour A."/>
            <person name="Awad M."/>
            <person name="Agamy E."/>
            <person name="Salama R."/>
            <person name="Jehle J.A."/>
        </authorList>
    </citation>
    <scope>NUCLEOTIDE SEQUENCE</scope>
    <source>
        <strain evidence="2">Giza 2005</strain>
    </source>
</reference>
<proteinExistence type="predicted"/>
<dbReference type="EMBL" id="OL685370">
    <property type="protein sequence ID" value="USC25984.1"/>
    <property type="molecule type" value="Genomic_DNA"/>
</dbReference>
<feature type="transmembrane region" description="Helical" evidence="1">
    <location>
        <begin position="24"/>
        <end position="43"/>
    </location>
</feature>
<accession>A0AAE9LNN3</accession>
<keyword evidence="1" id="KW-0472">Membrane</keyword>
<keyword evidence="1" id="KW-0812">Transmembrane</keyword>
<evidence type="ECO:0000256" key="1">
    <source>
        <dbReference type="SAM" id="Phobius"/>
    </source>
</evidence>
<name>A0AAE9LNN3_9ABAC</name>
<organism evidence="2 3">
    <name type="scientific">Palpita vitrealis nucleopolyhedrovirus</name>
    <dbReference type="NCBI Taxonomy" id="2951960"/>
    <lineage>
        <taxon>Viruses</taxon>
        <taxon>Viruses incertae sedis</taxon>
        <taxon>Naldaviricetes</taxon>
        <taxon>Lefavirales</taxon>
        <taxon>Baculoviridae</taxon>
        <taxon>Alphabaculovirus</taxon>
        <taxon>Alphabaculovirus pavitrealis</taxon>
    </lineage>
</organism>